<dbReference type="SUPFAM" id="SSF47391">
    <property type="entry name" value="Dimerization-anchoring domain of cAMP-dependent PK regulatory subunit"/>
    <property type="match status" value="1"/>
</dbReference>
<dbReference type="Gene3D" id="1.20.890.10">
    <property type="entry name" value="cAMP-dependent protein kinase regulatory subunit, dimerization-anchoring domain"/>
    <property type="match status" value="1"/>
</dbReference>
<accession>A0A8T0BMU3</accession>
<evidence type="ECO:0000259" key="1">
    <source>
        <dbReference type="Pfam" id="PF02197"/>
    </source>
</evidence>
<keyword evidence="3" id="KW-1185">Reference proteome</keyword>
<dbReference type="PANTHER" id="PTHR15505:SF4">
    <property type="entry name" value="RIIA DOMAIN-CONTAINING PROTEIN 1"/>
    <property type="match status" value="1"/>
</dbReference>
<dbReference type="AlphaFoldDB" id="A0A8T0BMU3"/>
<organism evidence="2 3">
    <name type="scientific">Silurus meridionalis</name>
    <name type="common">Southern catfish</name>
    <name type="synonym">Silurus soldatovi meridionalis</name>
    <dbReference type="NCBI Taxonomy" id="175797"/>
    <lineage>
        <taxon>Eukaryota</taxon>
        <taxon>Metazoa</taxon>
        <taxon>Chordata</taxon>
        <taxon>Craniata</taxon>
        <taxon>Vertebrata</taxon>
        <taxon>Euteleostomi</taxon>
        <taxon>Actinopterygii</taxon>
        <taxon>Neopterygii</taxon>
        <taxon>Teleostei</taxon>
        <taxon>Ostariophysi</taxon>
        <taxon>Siluriformes</taxon>
        <taxon>Siluridae</taxon>
        <taxon>Silurus</taxon>
    </lineage>
</organism>
<dbReference type="CDD" id="cd22971">
    <property type="entry name" value="DD_RIIAD1"/>
    <property type="match status" value="1"/>
</dbReference>
<dbReference type="InterPro" id="IPR059162">
    <property type="entry name" value="RIIAD1"/>
</dbReference>
<reference evidence="2" key="1">
    <citation type="submission" date="2020-08" db="EMBL/GenBank/DDBJ databases">
        <title>Chromosome-level assembly of Southern catfish (Silurus meridionalis) provides insights into visual adaptation to the nocturnal and benthic lifestyles.</title>
        <authorList>
            <person name="Zhang Y."/>
            <person name="Wang D."/>
            <person name="Peng Z."/>
        </authorList>
    </citation>
    <scope>NUCLEOTIDE SEQUENCE</scope>
    <source>
        <strain evidence="2">SWU-2019-XX</strain>
        <tissue evidence="2">Muscle</tissue>
    </source>
</reference>
<dbReference type="Proteomes" id="UP000606274">
    <property type="component" value="Unassembled WGS sequence"/>
</dbReference>
<evidence type="ECO:0000313" key="2">
    <source>
        <dbReference type="EMBL" id="KAF7708235.1"/>
    </source>
</evidence>
<sequence>MTQPICLAWLPAAGVCLREEKQAVMAARGLEKADTGALSPEQQDKLRQFKIKTRIENEMYLRTHPELQMLLSDFLRDVFIKRPTDIREFAADHFSDPDLPRKIQMKLEEKASAII</sequence>
<gene>
    <name evidence="2" type="ORF">HF521_017292</name>
</gene>
<name>A0A8T0BMU3_SILME</name>
<feature type="domain" description="RIIa" evidence="1">
    <location>
        <begin position="66"/>
        <end position="95"/>
    </location>
</feature>
<proteinExistence type="predicted"/>
<dbReference type="PANTHER" id="PTHR15505">
    <property type="entry name" value="RIIA DOMAIN-CONTAINING PROTEIN 1"/>
    <property type="match status" value="1"/>
</dbReference>
<protein>
    <recommendedName>
        <fullName evidence="1">RIIa domain-containing protein</fullName>
    </recommendedName>
</protein>
<dbReference type="OrthoDB" id="10249338at2759"/>
<dbReference type="InterPro" id="IPR003117">
    <property type="entry name" value="cAMP_dep_PK_reg_su_I/II_a/b"/>
</dbReference>
<comment type="caution">
    <text evidence="2">The sequence shown here is derived from an EMBL/GenBank/DDBJ whole genome shotgun (WGS) entry which is preliminary data.</text>
</comment>
<dbReference type="EMBL" id="JABFDY010000004">
    <property type="protein sequence ID" value="KAF7708235.1"/>
    <property type="molecule type" value="Genomic_DNA"/>
</dbReference>
<evidence type="ECO:0000313" key="3">
    <source>
        <dbReference type="Proteomes" id="UP000606274"/>
    </source>
</evidence>
<dbReference type="Pfam" id="PF02197">
    <property type="entry name" value="RIIa"/>
    <property type="match status" value="1"/>
</dbReference>